<dbReference type="InterPro" id="IPR002464">
    <property type="entry name" value="DNA/RNA_helicase_DEAH_CS"/>
</dbReference>
<dbReference type="PANTHER" id="PTHR11472:SF34">
    <property type="entry name" value="REGULATOR OF TELOMERE ELONGATION HELICASE 1"/>
    <property type="match status" value="1"/>
</dbReference>
<dbReference type="CDD" id="cd18788">
    <property type="entry name" value="SF2_C_XPD"/>
    <property type="match status" value="1"/>
</dbReference>
<evidence type="ECO:0000313" key="17">
    <source>
        <dbReference type="EMBL" id="MDE52530.1"/>
    </source>
</evidence>
<dbReference type="SMART" id="SM00491">
    <property type="entry name" value="HELICc2"/>
    <property type="match status" value="1"/>
</dbReference>
<keyword evidence="4" id="KW-0547">Nucleotide-binding</keyword>
<dbReference type="InterPro" id="IPR006555">
    <property type="entry name" value="ATP-dep_Helicase_C"/>
</dbReference>
<feature type="compositionally biased region" description="Low complexity" evidence="15">
    <location>
        <begin position="169"/>
        <end position="181"/>
    </location>
</feature>
<dbReference type="PROSITE" id="PS00690">
    <property type="entry name" value="DEAH_ATP_HELICASE"/>
    <property type="match status" value="1"/>
</dbReference>
<evidence type="ECO:0000256" key="3">
    <source>
        <dbReference type="ARBA" id="ARBA00022723"/>
    </source>
</evidence>
<keyword evidence="5" id="KW-0227">DNA damage</keyword>
<reference evidence="17" key="1">
    <citation type="submission" date="2018-10" db="EMBL/GenBank/DDBJ databases">
        <title>Transcriptome assembly of Aceria tosichella (Wheat curl mite) Type 2.</title>
        <authorList>
            <person name="Scully E.D."/>
            <person name="Geib S.M."/>
            <person name="Palmer N.A."/>
            <person name="Gupta A.K."/>
            <person name="Sarath G."/>
            <person name="Tatineni S."/>
        </authorList>
    </citation>
    <scope>NUCLEOTIDE SEQUENCE</scope>
    <source>
        <strain evidence="17">LincolnNE</strain>
    </source>
</reference>
<protein>
    <submittedName>
        <fullName evidence="17">Fanconi anemia group J protein</fullName>
    </submittedName>
</protein>
<dbReference type="GO" id="GO:0003677">
    <property type="term" value="F:DNA binding"/>
    <property type="evidence" value="ECO:0007669"/>
    <property type="project" value="UniProtKB-KW"/>
</dbReference>
<dbReference type="GO" id="GO:0046872">
    <property type="term" value="F:metal ion binding"/>
    <property type="evidence" value="ECO:0007669"/>
    <property type="project" value="UniProtKB-KW"/>
</dbReference>
<evidence type="ECO:0000256" key="6">
    <source>
        <dbReference type="ARBA" id="ARBA00022801"/>
    </source>
</evidence>
<dbReference type="Gene3D" id="3.40.50.300">
    <property type="entry name" value="P-loop containing nucleotide triphosphate hydrolases"/>
    <property type="match status" value="3"/>
</dbReference>
<dbReference type="GO" id="GO:0003678">
    <property type="term" value="F:DNA helicase activity"/>
    <property type="evidence" value="ECO:0007669"/>
    <property type="project" value="InterPro"/>
</dbReference>
<dbReference type="Pfam" id="PF06733">
    <property type="entry name" value="DEAD_2"/>
    <property type="match status" value="1"/>
</dbReference>
<keyword evidence="7" id="KW-0347">Helicase</keyword>
<gene>
    <name evidence="17" type="primary">BRIP1_0</name>
    <name evidence="17" type="ORF">g.1860</name>
</gene>
<dbReference type="PROSITE" id="PS51193">
    <property type="entry name" value="HELICASE_ATP_BIND_2"/>
    <property type="match status" value="1"/>
</dbReference>
<dbReference type="SMART" id="SM00488">
    <property type="entry name" value="DEXDc2"/>
    <property type="match status" value="1"/>
</dbReference>
<dbReference type="GO" id="GO:0005634">
    <property type="term" value="C:nucleus"/>
    <property type="evidence" value="ECO:0007669"/>
    <property type="project" value="UniProtKB-SubCell"/>
</dbReference>
<dbReference type="PANTHER" id="PTHR11472">
    <property type="entry name" value="DNA REPAIR DEAD HELICASE RAD3/XP-D SUBFAMILY MEMBER"/>
    <property type="match status" value="1"/>
</dbReference>
<evidence type="ECO:0000256" key="11">
    <source>
        <dbReference type="ARBA" id="ARBA00023125"/>
    </source>
</evidence>
<dbReference type="GO" id="GO:0016818">
    <property type="term" value="F:hydrolase activity, acting on acid anhydrides, in phosphorus-containing anhydrides"/>
    <property type="evidence" value="ECO:0007669"/>
    <property type="project" value="InterPro"/>
</dbReference>
<dbReference type="InterPro" id="IPR027417">
    <property type="entry name" value="P-loop_NTPase"/>
</dbReference>
<feature type="region of interest" description="Disordered" evidence="15">
    <location>
        <begin position="148"/>
        <end position="193"/>
    </location>
</feature>
<evidence type="ECO:0000256" key="8">
    <source>
        <dbReference type="ARBA" id="ARBA00022840"/>
    </source>
</evidence>
<dbReference type="EMBL" id="GGYP01007759">
    <property type="protein sequence ID" value="MDE52530.1"/>
    <property type="molecule type" value="Transcribed_RNA"/>
</dbReference>
<evidence type="ECO:0000259" key="16">
    <source>
        <dbReference type="PROSITE" id="PS51193"/>
    </source>
</evidence>
<feature type="domain" description="Helicase ATP-binding" evidence="16">
    <location>
        <begin position="21"/>
        <end position="431"/>
    </location>
</feature>
<dbReference type="Pfam" id="PF04851">
    <property type="entry name" value="ResIII"/>
    <property type="match status" value="1"/>
</dbReference>
<keyword evidence="9" id="KW-0408">Iron</keyword>
<accession>A0A6G1SRM1</accession>
<organism evidence="17">
    <name type="scientific">Aceria tosichella</name>
    <name type="common">wheat curl mite</name>
    <dbReference type="NCBI Taxonomy" id="561515"/>
    <lineage>
        <taxon>Eukaryota</taxon>
        <taxon>Metazoa</taxon>
        <taxon>Ecdysozoa</taxon>
        <taxon>Arthropoda</taxon>
        <taxon>Chelicerata</taxon>
        <taxon>Arachnida</taxon>
        <taxon>Acari</taxon>
        <taxon>Acariformes</taxon>
        <taxon>Trombidiformes</taxon>
        <taxon>Prostigmata</taxon>
        <taxon>Eupodina</taxon>
        <taxon>Eriophyoidea</taxon>
        <taxon>Eriophyidae</taxon>
        <taxon>Eriophyinae</taxon>
        <taxon>Aceriini</taxon>
        <taxon>Aceria</taxon>
    </lineage>
</organism>
<evidence type="ECO:0000256" key="5">
    <source>
        <dbReference type="ARBA" id="ARBA00022763"/>
    </source>
</evidence>
<keyword evidence="13" id="KW-0413">Isomerase</keyword>
<evidence type="ECO:0000256" key="13">
    <source>
        <dbReference type="ARBA" id="ARBA00023235"/>
    </source>
</evidence>
<dbReference type="AlphaFoldDB" id="A0A6G1SRM1"/>
<sequence length="925" mass="104146">MDQPTTSNAIAVTQTSVSECEGVTISFPFKPYTVQQEIMENVVRSLRNKTNCLIESPTGTGKTISIMSAVLAWDKLSRSIGKPFTSDEQVEHNTKAPNRPNLTDRFTNVNCVALDSENNNNIYDNNNNNITNSATVDNVVDTTTVTATATNKNNDDDSNQNVETVERLSSSWPSSASSWTDAPPPSKRHKSCGDDCQDDSDGCITGDTALPIRPRIYFVTRTHDQLKQVIGEVNKTCYARDLKTTLLAGRNRLCIYDRVKSMQSGQNECCQRLVSNTINIRNQTAKQTVLPSKTEETCPYYHETRVMARKFSVPEITPGNRVRDIEDLVSFGRQQNCCPYYGVRVIQAKADITFCTYNHIIDRTIRNNLGLNLKDSIIIFDEAHNIEDTCRENTSLSTTLDHFLGLVTVLKSICNDFRAKLAATGEYRCDRLDVGVHSCHLCEPLSACSFFCSLFSKLVAIVRDLKTEPTKDRTPSQQGKEYPQEKVFNDCDMLRLFRTIGLDSALIDSANRHIEVLDAMMNCNMDTYFPKSSSRRTVDSVKYDAWCKYAQERVQASVAYEQISIMKQLLLCATLYYHNEGEFKTSFKMVLERYIETKRVPTHGNVRNLMSVGITSGKLVTRFSILCMNAAVAFKPIERLAWSVILASGTLAPVKNLISELDCKFDNICEGSHVIPDDRLFACVVGAGPEGVKFNGAYSNVKNANYYYELGRAVVDVCKIVSNGVICFVPSYSRMTIIMEAWKKNGYLHDIESSGKRVFRETSGMSWGDFRQVLCEYRQHAMGPGGAILIAVFRGKISEGTNFADSMARAVISIGIPYSNLSNPKVRLKMEYNNNNQTRQHNNRQSAGWDWYTCQAFRPLSQALGRCIRHSRDWGAIIILENRLVHSDMQDKLPSWIRRNLPVADYNNFKNRLSSFVARLNDAKN</sequence>
<keyword evidence="12" id="KW-0234">DNA repair</keyword>
<dbReference type="NCBIfam" id="TIGR00604">
    <property type="entry name" value="rad3"/>
    <property type="match status" value="1"/>
</dbReference>
<keyword evidence="2" id="KW-0004">4Fe-4S</keyword>
<name>A0A6G1SRM1_9ACAR</name>
<evidence type="ECO:0000256" key="7">
    <source>
        <dbReference type="ARBA" id="ARBA00022806"/>
    </source>
</evidence>
<dbReference type="InterPro" id="IPR014013">
    <property type="entry name" value="Helic_SF1/SF2_ATP-bd_DinG/Rad3"/>
</dbReference>
<dbReference type="InterPro" id="IPR014001">
    <property type="entry name" value="Helicase_ATP-bd"/>
</dbReference>
<evidence type="ECO:0000256" key="12">
    <source>
        <dbReference type="ARBA" id="ARBA00023204"/>
    </source>
</evidence>
<evidence type="ECO:0000256" key="15">
    <source>
        <dbReference type="SAM" id="MobiDB-lite"/>
    </source>
</evidence>
<dbReference type="GO" id="GO:0006281">
    <property type="term" value="P:DNA repair"/>
    <property type="evidence" value="ECO:0007669"/>
    <property type="project" value="UniProtKB-KW"/>
</dbReference>
<dbReference type="InterPro" id="IPR006554">
    <property type="entry name" value="Helicase-like_DEXD_c2"/>
</dbReference>
<evidence type="ECO:0000256" key="14">
    <source>
        <dbReference type="ARBA" id="ARBA00023242"/>
    </source>
</evidence>
<dbReference type="GO" id="GO:0005524">
    <property type="term" value="F:ATP binding"/>
    <property type="evidence" value="ECO:0007669"/>
    <property type="project" value="UniProtKB-KW"/>
</dbReference>
<dbReference type="SMART" id="SM00487">
    <property type="entry name" value="DEXDc"/>
    <property type="match status" value="1"/>
</dbReference>
<dbReference type="Pfam" id="PF13307">
    <property type="entry name" value="Helicase_C_2"/>
    <property type="match status" value="1"/>
</dbReference>
<dbReference type="InterPro" id="IPR010614">
    <property type="entry name" value="RAD3-like_helicase_DEAD"/>
</dbReference>
<keyword evidence="6" id="KW-0378">Hydrolase</keyword>
<evidence type="ECO:0000256" key="9">
    <source>
        <dbReference type="ARBA" id="ARBA00023004"/>
    </source>
</evidence>
<comment type="subcellular location">
    <subcellularLocation>
        <location evidence="1">Nucleus</location>
    </subcellularLocation>
</comment>
<proteinExistence type="predicted"/>
<keyword evidence="3" id="KW-0479">Metal-binding</keyword>
<dbReference type="GO" id="GO:0051539">
    <property type="term" value="F:4 iron, 4 sulfur cluster binding"/>
    <property type="evidence" value="ECO:0007669"/>
    <property type="project" value="UniProtKB-KW"/>
</dbReference>
<evidence type="ECO:0000256" key="4">
    <source>
        <dbReference type="ARBA" id="ARBA00022741"/>
    </source>
</evidence>
<evidence type="ECO:0000256" key="1">
    <source>
        <dbReference type="ARBA" id="ARBA00004123"/>
    </source>
</evidence>
<evidence type="ECO:0000256" key="2">
    <source>
        <dbReference type="ARBA" id="ARBA00022485"/>
    </source>
</evidence>
<dbReference type="InterPro" id="IPR045028">
    <property type="entry name" value="DinG/Rad3-like"/>
</dbReference>
<evidence type="ECO:0000256" key="10">
    <source>
        <dbReference type="ARBA" id="ARBA00023014"/>
    </source>
</evidence>
<dbReference type="SUPFAM" id="SSF52540">
    <property type="entry name" value="P-loop containing nucleoside triphosphate hydrolases"/>
    <property type="match status" value="2"/>
</dbReference>
<keyword evidence="8" id="KW-0067">ATP-binding</keyword>
<keyword evidence="11" id="KW-0238">DNA-binding</keyword>
<dbReference type="InterPro" id="IPR013020">
    <property type="entry name" value="Rad3/Chl1-like"/>
</dbReference>
<keyword evidence="10" id="KW-0411">Iron-sulfur</keyword>
<keyword evidence="14" id="KW-0539">Nucleus</keyword>
<dbReference type="InterPro" id="IPR006935">
    <property type="entry name" value="Helicase/UvrB_N"/>
</dbReference>